<name>A0ACC0QZL6_9HYPO</name>
<gene>
    <name evidence="1" type="ORF">NCS57_00735300</name>
</gene>
<protein>
    <submittedName>
        <fullName evidence="1">Uncharacterized protein</fullName>
    </submittedName>
</protein>
<proteinExistence type="predicted"/>
<dbReference type="EMBL" id="CM046507">
    <property type="protein sequence ID" value="KAI8669211.1"/>
    <property type="molecule type" value="Genomic_DNA"/>
</dbReference>
<organism evidence="1 2">
    <name type="scientific">Fusarium keratoplasticum</name>
    <dbReference type="NCBI Taxonomy" id="1328300"/>
    <lineage>
        <taxon>Eukaryota</taxon>
        <taxon>Fungi</taxon>
        <taxon>Dikarya</taxon>
        <taxon>Ascomycota</taxon>
        <taxon>Pezizomycotina</taxon>
        <taxon>Sordariomycetes</taxon>
        <taxon>Hypocreomycetidae</taxon>
        <taxon>Hypocreales</taxon>
        <taxon>Nectriaceae</taxon>
        <taxon>Fusarium</taxon>
        <taxon>Fusarium solani species complex</taxon>
    </lineage>
</organism>
<dbReference type="Proteomes" id="UP001065298">
    <property type="component" value="Chromosome 5"/>
</dbReference>
<sequence>MPSATVTYGKKGLLRSLGSRRRQRYLGESVSRRKSSNVLAICLAEQKLTHKDSPISSAAAASNTPRRTSRKRAIGEPQSIEEMASRLLDDSTLPLQARGEDSSPNKRRATTPSVTFPAGSEPAISPLELPSPLEQPPPPAEPHTRQLRVGKHSPKRLRETPRRAATARTPRDALQKRKERSLQRSLGPTRTLSLDPFKFHPTDNLKAPASVPLSTVDGNVRRRLTKDQKNAVVPEEPTEPNSPDDINQKLHAMLAATDALKPSPPRRANSSASKLTRMVPAKVFAKVSNAWDRLHAKSSPQETGTPGKVSHSGQDYDKSDRLESGLTSSPSNMSPISTIEIRLNEGDNLNKRKVQRIVGGQVSRKPVADDGKSLRSGKSLDDPFSEGGSWRTPTSFESRLKKGPDNDQSVIPPLPHNPFESEKEFDDNIKDRILSTTPVGSSTPRIRVERISASSSDQSLTLQAPKLNQKQTSLRPAGTSLSHGQRELLGTYHPKLARPDSGKRTLVESVNEARKGWEKAIGETDAFGSKRVKKHPSPSKEALESLEMAFRKYTDLKVSGASIDDLDELATSFMSTSPSMKPYEKKRRSWNRLSISNIDDVAGLPLGKTHRRRGSSPSMMPLTRVQLTSENPLKLHRDIRLAPPYRPPGFSPHDVDELQ</sequence>
<accession>A0ACC0QZL6</accession>
<comment type="caution">
    <text evidence="1">The sequence shown here is derived from an EMBL/GenBank/DDBJ whole genome shotgun (WGS) entry which is preliminary data.</text>
</comment>
<evidence type="ECO:0000313" key="2">
    <source>
        <dbReference type="Proteomes" id="UP001065298"/>
    </source>
</evidence>
<evidence type="ECO:0000313" key="1">
    <source>
        <dbReference type="EMBL" id="KAI8669211.1"/>
    </source>
</evidence>
<reference evidence="1" key="1">
    <citation type="submission" date="2022-06" db="EMBL/GenBank/DDBJ databases">
        <title>Fusarium solani species complex genomes reveal bases of compartmentalisation and animal pathogenesis.</title>
        <authorList>
            <person name="Tsai I.J."/>
        </authorList>
    </citation>
    <scope>NUCLEOTIDE SEQUENCE</scope>
    <source>
        <strain evidence="1">Fu6.1</strain>
    </source>
</reference>
<keyword evidence="2" id="KW-1185">Reference proteome</keyword>